<keyword evidence="4" id="KW-0732">Signal</keyword>
<sequence>MDNTYQLAGFTLAMHRGPFQNNGATPWYSTVQIGTPGQPLKLALDTGTNITWVTSSLCAPDRCQHYSAGRFNHKTSSSFSFTDCLQRPYSFGPWGTMQVESGSDVLIVNQTTLPTRLLLATDYTSSQFRQLDWDGGIGLPCSSTYADGRSSFVFQELMNTGKIDPQQPFIAFDWDPVSGRGSCQLGAVDASKTQGPHLFLPWSLYSKMAGVEYIWSTPLMSYAVGGEILAKDLTFVLDSGSSQFKGDERLMRHTLERIAQGDHPQVVLGFADGEITLGADTYNVLIEEGPDKGRTLPQFEPLGPADLVLVGSLVMELCYTVYEYRVVQCCPGAYSLAPVGAWLFNRPNGPQIITRSSSKNFDIAPRAITRGKRILDSVTRAAPPLLPLSAAGTWQNDYGSRMTLTVDRGRISGTYQSSTGSTGLYEVTGYQVPSIIQQELELGLPIALAIEWHSLGEGPADPSWNWSSGLCGQIHRVKGEDTLVLSHLLVASSDFPERVEQGTYVDKLAFRRVASVHAERPLAAPSSLPEIADPLSGSWLATDGTRLSLRIHACSHHAFGYVLGRLTSDEGEVDICGFTDINAQTSGLPLQSVSLTTAGLAGSTARSLSGTLELKEQNVNLLIMTSSPTTAEHSYLQTRVKSLTFSRQDK</sequence>
<gene>
    <name evidence="6" type="ORF">SAMN04489800_3625</name>
</gene>
<organism evidence="6 7">
    <name type="scientific">Pseudomonas deceptionensis</name>
    <dbReference type="NCBI Taxonomy" id="882211"/>
    <lineage>
        <taxon>Bacteria</taxon>
        <taxon>Pseudomonadati</taxon>
        <taxon>Pseudomonadota</taxon>
        <taxon>Gammaproteobacteria</taxon>
        <taxon>Pseudomonadales</taxon>
        <taxon>Pseudomonadaceae</taxon>
        <taxon>Pseudomonas</taxon>
    </lineage>
</organism>
<name>A0A0J6G9C6_PSEDM</name>
<evidence type="ECO:0000313" key="6">
    <source>
        <dbReference type="EMBL" id="SEF01696.1"/>
    </source>
</evidence>
<dbReference type="GO" id="GO:0004190">
    <property type="term" value="F:aspartic-type endopeptidase activity"/>
    <property type="evidence" value="ECO:0007669"/>
    <property type="project" value="InterPro"/>
</dbReference>
<dbReference type="GO" id="GO:0006508">
    <property type="term" value="P:proteolysis"/>
    <property type="evidence" value="ECO:0007669"/>
    <property type="project" value="InterPro"/>
</dbReference>
<dbReference type="Gene3D" id="2.40.70.10">
    <property type="entry name" value="Acid Proteases"/>
    <property type="match status" value="1"/>
</dbReference>
<dbReference type="Pfam" id="PF01382">
    <property type="entry name" value="Avidin"/>
    <property type="match status" value="1"/>
</dbReference>
<dbReference type="PANTHER" id="PTHR47966">
    <property type="entry name" value="BETA-SITE APP-CLEAVING ENZYME, ISOFORM A-RELATED"/>
    <property type="match status" value="1"/>
</dbReference>
<keyword evidence="3" id="KW-0964">Secreted</keyword>
<dbReference type="SUPFAM" id="SSF50876">
    <property type="entry name" value="Avidin/streptavidin"/>
    <property type="match status" value="1"/>
</dbReference>
<dbReference type="PRINTS" id="PR00792">
    <property type="entry name" value="PEPSIN"/>
</dbReference>
<dbReference type="EMBL" id="FNUD01000002">
    <property type="protein sequence ID" value="SEF01696.1"/>
    <property type="molecule type" value="Genomic_DNA"/>
</dbReference>
<dbReference type="InterPro" id="IPR034164">
    <property type="entry name" value="Pepsin-like_dom"/>
</dbReference>
<keyword evidence="7" id="KW-1185">Reference proteome</keyword>
<evidence type="ECO:0000256" key="1">
    <source>
        <dbReference type="ARBA" id="ARBA00004613"/>
    </source>
</evidence>
<dbReference type="GO" id="GO:0009374">
    <property type="term" value="F:biotin binding"/>
    <property type="evidence" value="ECO:0007669"/>
    <property type="project" value="InterPro"/>
</dbReference>
<evidence type="ECO:0000313" key="7">
    <source>
        <dbReference type="Proteomes" id="UP000183613"/>
    </source>
</evidence>
<reference evidence="6" key="1">
    <citation type="submission" date="2016-10" db="EMBL/GenBank/DDBJ databases">
        <authorList>
            <person name="Varghese N."/>
            <person name="Submissions S."/>
        </authorList>
    </citation>
    <scope>NUCLEOTIDE SEQUENCE [LARGE SCALE GENOMIC DNA]</scope>
    <source>
        <strain evidence="6">LMG 25555</strain>
    </source>
</reference>
<dbReference type="InterPro" id="IPR021109">
    <property type="entry name" value="Peptidase_aspartic_dom_sf"/>
</dbReference>
<dbReference type="AlphaFoldDB" id="A0A0J6G9C6"/>
<evidence type="ECO:0000256" key="4">
    <source>
        <dbReference type="ARBA" id="ARBA00022729"/>
    </source>
</evidence>
<evidence type="ECO:0000256" key="2">
    <source>
        <dbReference type="ARBA" id="ARBA00007447"/>
    </source>
</evidence>
<dbReference type="InterPro" id="IPR001461">
    <property type="entry name" value="Aspartic_peptidase_A1"/>
</dbReference>
<dbReference type="GO" id="GO:0005576">
    <property type="term" value="C:extracellular region"/>
    <property type="evidence" value="ECO:0007669"/>
    <property type="project" value="UniProtKB-SubCell"/>
</dbReference>
<evidence type="ECO:0000259" key="5">
    <source>
        <dbReference type="PROSITE" id="PS51767"/>
    </source>
</evidence>
<dbReference type="PROSITE" id="PS51767">
    <property type="entry name" value="PEPTIDASE_A1"/>
    <property type="match status" value="1"/>
</dbReference>
<dbReference type="InterPro" id="IPR005468">
    <property type="entry name" value="Avidin/str"/>
</dbReference>
<comment type="similarity">
    <text evidence="2">Belongs to the peptidase A1 family.</text>
</comment>
<dbReference type="Gene3D" id="2.40.128.30">
    <property type="entry name" value="Avidin-like"/>
    <property type="match status" value="1"/>
</dbReference>
<dbReference type="CDD" id="cd05471">
    <property type="entry name" value="pepsin_like"/>
    <property type="match status" value="1"/>
</dbReference>
<dbReference type="PATRIC" id="fig|882211.3.peg.3864"/>
<dbReference type="InterPro" id="IPR001969">
    <property type="entry name" value="Aspartic_peptidase_AS"/>
</dbReference>
<accession>A0A0J6G9C6</accession>
<dbReference type="SUPFAM" id="SSF50630">
    <property type="entry name" value="Acid proteases"/>
    <property type="match status" value="1"/>
</dbReference>
<dbReference type="InterPro" id="IPR036896">
    <property type="entry name" value="Avidin-like_sf"/>
</dbReference>
<dbReference type="Pfam" id="PF00026">
    <property type="entry name" value="Asp"/>
    <property type="match status" value="1"/>
</dbReference>
<dbReference type="Proteomes" id="UP000183613">
    <property type="component" value="Unassembled WGS sequence"/>
</dbReference>
<proteinExistence type="inferred from homology"/>
<dbReference type="PROSITE" id="PS00141">
    <property type="entry name" value="ASP_PROTEASE"/>
    <property type="match status" value="1"/>
</dbReference>
<protein>
    <submittedName>
        <fullName evidence="6">Avidin family protein</fullName>
    </submittedName>
</protein>
<comment type="subcellular location">
    <subcellularLocation>
        <location evidence="1">Secreted</location>
    </subcellularLocation>
</comment>
<comment type="caution">
    <text evidence="6">The sequence shown here is derived from an EMBL/GenBank/DDBJ whole genome shotgun (WGS) entry which is preliminary data.</text>
</comment>
<evidence type="ECO:0000256" key="3">
    <source>
        <dbReference type="ARBA" id="ARBA00022525"/>
    </source>
</evidence>
<feature type="domain" description="Peptidase A1" evidence="5">
    <location>
        <begin position="27"/>
        <end position="366"/>
    </location>
</feature>
<dbReference type="InterPro" id="IPR033121">
    <property type="entry name" value="PEPTIDASE_A1"/>
</dbReference>
<dbReference type="PANTHER" id="PTHR47966:SF51">
    <property type="entry name" value="BETA-SITE APP-CLEAVING ENZYME, ISOFORM A-RELATED"/>
    <property type="match status" value="1"/>
</dbReference>